<accession>A0AAN8G131</accession>
<reference evidence="1 2" key="1">
    <citation type="submission" date="2024-01" db="EMBL/GenBank/DDBJ databases">
        <title>The genome of the rayed Mediterranean limpet Patella caerulea (Linnaeus, 1758).</title>
        <authorList>
            <person name="Anh-Thu Weber A."/>
            <person name="Halstead-Nussloch G."/>
        </authorList>
    </citation>
    <scope>NUCLEOTIDE SEQUENCE [LARGE SCALE GENOMIC DNA]</scope>
    <source>
        <strain evidence="1">AATW-2023a</strain>
        <tissue evidence="1">Whole specimen</tissue>
    </source>
</reference>
<sequence length="125" mass="14272">MMMVNTLKRKLLIIKAVGDEISKNVKITGVCRQKSRNPEKPGLVKISFENTEQRNLILRINKGNLKNGAFKDVFLSKAKSFEERLIEMNARSILRHLPNGPTLRVNSNGRILMRQDKEETPTVTL</sequence>
<dbReference type="Proteomes" id="UP001347796">
    <property type="component" value="Unassembled WGS sequence"/>
</dbReference>
<comment type="caution">
    <text evidence="1">The sequence shown here is derived from an EMBL/GenBank/DDBJ whole genome shotgun (WGS) entry which is preliminary data.</text>
</comment>
<name>A0AAN8G131_PATCE</name>
<keyword evidence="2" id="KW-1185">Reference proteome</keyword>
<organism evidence="1 2">
    <name type="scientific">Patella caerulea</name>
    <name type="common">Rayed Mediterranean limpet</name>
    <dbReference type="NCBI Taxonomy" id="87958"/>
    <lineage>
        <taxon>Eukaryota</taxon>
        <taxon>Metazoa</taxon>
        <taxon>Spiralia</taxon>
        <taxon>Lophotrochozoa</taxon>
        <taxon>Mollusca</taxon>
        <taxon>Gastropoda</taxon>
        <taxon>Patellogastropoda</taxon>
        <taxon>Patelloidea</taxon>
        <taxon>Patellidae</taxon>
        <taxon>Patella</taxon>
    </lineage>
</organism>
<proteinExistence type="predicted"/>
<dbReference type="AlphaFoldDB" id="A0AAN8G131"/>
<gene>
    <name evidence="1" type="ORF">SNE40_021091</name>
</gene>
<evidence type="ECO:0000313" key="2">
    <source>
        <dbReference type="Proteomes" id="UP001347796"/>
    </source>
</evidence>
<evidence type="ECO:0000313" key="1">
    <source>
        <dbReference type="EMBL" id="KAK6168297.1"/>
    </source>
</evidence>
<dbReference type="EMBL" id="JAZGQO010000017">
    <property type="protein sequence ID" value="KAK6168297.1"/>
    <property type="molecule type" value="Genomic_DNA"/>
</dbReference>
<protein>
    <submittedName>
        <fullName evidence="1">Uncharacterized protein</fullName>
    </submittedName>
</protein>